<dbReference type="PROSITE" id="PS51257">
    <property type="entry name" value="PROKAR_LIPOPROTEIN"/>
    <property type="match status" value="1"/>
</dbReference>
<keyword evidence="1" id="KW-0732">Signal</keyword>
<sequence>MKKFILIFICILFSSCGINHAIKITEKKKHKLTTEILNSFGNVIILDYGKATISNLIYNDYEGNWNLVKIKNGKKNLIRIKKENHFIGDSIVVEAENELKEINTKTKFVLDGTSINFKYKIFNEINEIKFNGEIEDFKNVNFELNYLKIINEIITEEKLNH</sequence>
<dbReference type="Proteomes" id="UP001460072">
    <property type="component" value="Unassembled WGS sequence"/>
</dbReference>
<accession>A0ABU9N166</accession>
<evidence type="ECO:0008006" key="4">
    <source>
        <dbReference type="Google" id="ProtNLM"/>
    </source>
</evidence>
<organism evidence="2 3">
    <name type="scientific">Flavobacterium aureirubrum</name>
    <dbReference type="NCBI Taxonomy" id="3133147"/>
    <lineage>
        <taxon>Bacteria</taxon>
        <taxon>Pseudomonadati</taxon>
        <taxon>Bacteroidota</taxon>
        <taxon>Flavobacteriia</taxon>
        <taxon>Flavobacteriales</taxon>
        <taxon>Flavobacteriaceae</taxon>
        <taxon>Flavobacterium</taxon>
    </lineage>
</organism>
<feature type="chain" id="PRO_5046435030" description="Lipoprotein" evidence="1">
    <location>
        <begin position="22"/>
        <end position="161"/>
    </location>
</feature>
<evidence type="ECO:0000256" key="1">
    <source>
        <dbReference type="SAM" id="SignalP"/>
    </source>
</evidence>
<name>A0ABU9N166_9FLAO</name>
<evidence type="ECO:0000313" key="2">
    <source>
        <dbReference type="EMBL" id="MEM0541470.1"/>
    </source>
</evidence>
<comment type="caution">
    <text evidence="2">The sequence shown here is derived from an EMBL/GenBank/DDBJ whole genome shotgun (WGS) entry which is preliminary data.</text>
</comment>
<feature type="signal peptide" evidence="1">
    <location>
        <begin position="1"/>
        <end position="21"/>
    </location>
</feature>
<reference evidence="2 3" key="1">
    <citation type="submission" date="2024-03" db="EMBL/GenBank/DDBJ databases">
        <title>Two novel species of the genus Flavobacterium exhibiting potentially degradation of complex polysaccharides.</title>
        <authorList>
            <person name="Lian X."/>
        </authorList>
    </citation>
    <scope>NUCLEOTIDE SEQUENCE [LARGE SCALE GENOMIC DNA]</scope>
    <source>
        <strain evidence="3">j3</strain>
    </source>
</reference>
<gene>
    <name evidence="2" type="ORF">WFZ85_02475</name>
</gene>
<keyword evidence="3" id="KW-1185">Reference proteome</keyword>
<protein>
    <recommendedName>
        <fullName evidence="4">Lipoprotein</fullName>
    </recommendedName>
</protein>
<evidence type="ECO:0000313" key="3">
    <source>
        <dbReference type="Proteomes" id="UP001460072"/>
    </source>
</evidence>
<dbReference type="RefSeq" id="WP_342694704.1">
    <property type="nucleotide sequence ID" value="NZ_JBCGDO010000002.1"/>
</dbReference>
<proteinExistence type="predicted"/>
<dbReference type="EMBL" id="JBCGDO010000002">
    <property type="protein sequence ID" value="MEM0541470.1"/>
    <property type="molecule type" value="Genomic_DNA"/>
</dbReference>